<dbReference type="InterPro" id="IPR003870">
    <property type="entry name" value="DUF222"/>
</dbReference>
<reference evidence="4 5" key="1">
    <citation type="journal article" date="2019" name="Int. J. Syst. Evol. Microbiol.">
        <title>The Global Catalogue of Microorganisms (GCM) 10K type strain sequencing project: providing services to taxonomists for standard genome sequencing and annotation.</title>
        <authorList>
            <consortium name="The Broad Institute Genomics Platform"/>
            <consortium name="The Broad Institute Genome Sequencing Center for Infectious Disease"/>
            <person name="Wu L."/>
            <person name="Ma J."/>
        </authorList>
    </citation>
    <scope>NUCLEOTIDE SEQUENCE [LARGE SCALE GENOMIC DNA]</scope>
    <source>
        <strain evidence="4 5">JCM 13518</strain>
    </source>
</reference>
<comment type="similarity">
    <text evidence="1">Belongs to the Rv1128c/1148c/1588c/1702c/1945/3466 family.</text>
</comment>
<proteinExistence type="inferred from homology"/>
<accession>A0ABN2JIZ3</accession>
<evidence type="ECO:0000259" key="2">
    <source>
        <dbReference type="Pfam" id="PF01844"/>
    </source>
</evidence>
<dbReference type="Gene3D" id="1.10.30.50">
    <property type="match status" value="1"/>
</dbReference>
<dbReference type="CDD" id="cd00085">
    <property type="entry name" value="HNHc"/>
    <property type="match status" value="1"/>
</dbReference>
<evidence type="ECO:0000313" key="5">
    <source>
        <dbReference type="Proteomes" id="UP001501057"/>
    </source>
</evidence>
<organism evidence="4 5">
    <name type="scientific">Aeromicrobium alkaliterrae</name>
    <dbReference type="NCBI Taxonomy" id="302168"/>
    <lineage>
        <taxon>Bacteria</taxon>
        <taxon>Bacillati</taxon>
        <taxon>Actinomycetota</taxon>
        <taxon>Actinomycetes</taxon>
        <taxon>Propionibacteriales</taxon>
        <taxon>Nocardioidaceae</taxon>
        <taxon>Aeromicrobium</taxon>
    </lineage>
</organism>
<evidence type="ECO:0000259" key="3">
    <source>
        <dbReference type="Pfam" id="PF02720"/>
    </source>
</evidence>
<dbReference type="InterPro" id="IPR002711">
    <property type="entry name" value="HNH"/>
</dbReference>
<evidence type="ECO:0008006" key="6">
    <source>
        <dbReference type="Google" id="ProtNLM"/>
    </source>
</evidence>
<feature type="domain" description="HNH" evidence="2">
    <location>
        <begin position="331"/>
        <end position="372"/>
    </location>
</feature>
<comment type="caution">
    <text evidence="4">The sequence shown here is derived from an EMBL/GenBank/DDBJ whole genome shotgun (WGS) entry which is preliminary data.</text>
</comment>
<sequence length="426" mass="46461">MSSTVTVQALREAAHALTSGDHRAALVAIQTAQDALDAAKAHHLAEMERTAEFELDGSSTITAWARQYLRLEAKQTKQYLAADATMRDLPAVANAAAQGQVRLEHVKILTFGIKHIGAGVISNAEPWLLPVARTHEPSKLRQVVRKLREALYPEELDQAWIDGMAKEDIHLSAVPDGWHVNGFLNTLTGAKLKAVLESLSVPMKAGDDRTAADRRVEGLDRLLSSVLENGLPTDKGIRPQLSVIVDVETLHEAMTATPGTAQPVGEPAELAGFGPIGPQLLSYLACTGETTPILTSSDDLDQAQILNLGDTIRLATPAQRKAVIARQRGQCANPGCTHTHLEIHHSTWWSNGGTTDLDGLIGLCTRCHPLVHRGLLVIEALGQGQFDLTSRDGRPLDLRRHTARRHLRKIRQTTRQAHDRTRPLRT</sequence>
<feature type="domain" description="DUF222" evidence="3">
    <location>
        <begin position="25"/>
        <end position="326"/>
    </location>
</feature>
<keyword evidence="5" id="KW-1185">Reference proteome</keyword>
<dbReference type="Proteomes" id="UP001501057">
    <property type="component" value="Unassembled WGS sequence"/>
</dbReference>
<name>A0ABN2JIZ3_9ACTN</name>
<evidence type="ECO:0000313" key="4">
    <source>
        <dbReference type="EMBL" id="GAA1728909.1"/>
    </source>
</evidence>
<dbReference type="Pfam" id="PF02720">
    <property type="entry name" value="DUF222"/>
    <property type="match status" value="1"/>
</dbReference>
<dbReference type="Pfam" id="PF01844">
    <property type="entry name" value="HNH"/>
    <property type="match status" value="1"/>
</dbReference>
<dbReference type="RefSeq" id="WP_344197779.1">
    <property type="nucleotide sequence ID" value="NZ_BAAAME010000002.1"/>
</dbReference>
<gene>
    <name evidence="4" type="ORF">GCM10009710_06930</name>
</gene>
<protein>
    <recommendedName>
        <fullName evidence="6">DUF222 domain-containing protein</fullName>
    </recommendedName>
</protein>
<dbReference type="EMBL" id="BAAAME010000002">
    <property type="protein sequence ID" value="GAA1728909.1"/>
    <property type="molecule type" value="Genomic_DNA"/>
</dbReference>
<dbReference type="InterPro" id="IPR003615">
    <property type="entry name" value="HNH_nuc"/>
</dbReference>
<evidence type="ECO:0000256" key="1">
    <source>
        <dbReference type="ARBA" id="ARBA00023450"/>
    </source>
</evidence>